<feature type="region of interest" description="Disordered" evidence="4">
    <location>
        <begin position="73"/>
        <end position="96"/>
    </location>
</feature>
<feature type="region of interest" description="Disordered" evidence="4">
    <location>
        <begin position="470"/>
        <end position="498"/>
    </location>
</feature>
<evidence type="ECO:0000259" key="5">
    <source>
        <dbReference type="PROSITE" id="PS50118"/>
    </source>
</evidence>
<evidence type="ECO:0000256" key="3">
    <source>
        <dbReference type="PROSITE-ProRule" id="PRU00267"/>
    </source>
</evidence>
<dbReference type="CDD" id="cd01389">
    <property type="entry name" value="HMG-box_ROX1-like"/>
    <property type="match status" value="1"/>
</dbReference>
<dbReference type="EMBL" id="ML122266">
    <property type="protein sequence ID" value="RPD60375.1"/>
    <property type="molecule type" value="Genomic_DNA"/>
</dbReference>
<feature type="compositionally biased region" description="Basic and acidic residues" evidence="4">
    <location>
        <begin position="187"/>
        <end position="198"/>
    </location>
</feature>
<proteinExistence type="predicted"/>
<protein>
    <recommendedName>
        <fullName evidence="5">HMG box domain-containing protein</fullName>
    </recommendedName>
</protein>
<keyword evidence="2 3" id="KW-0539">Nucleus</keyword>
<evidence type="ECO:0000313" key="6">
    <source>
        <dbReference type="EMBL" id="RPD60375.1"/>
    </source>
</evidence>
<accession>A0A5C2S941</accession>
<feature type="compositionally biased region" description="Low complexity" evidence="4">
    <location>
        <begin position="474"/>
        <end position="490"/>
    </location>
</feature>
<dbReference type="PROSITE" id="PS50118">
    <property type="entry name" value="HMG_BOX_2"/>
    <property type="match status" value="1"/>
</dbReference>
<dbReference type="SMART" id="SM00398">
    <property type="entry name" value="HMG"/>
    <property type="match status" value="1"/>
</dbReference>
<sequence length="591" mass="64639">MSPARSSLIRRRRSSVAMGLTQVKPGNYGINTSSSPRALTFAPNVTPGTYVEADDDLDGEDQTTLPATALFPPTEPTAAPTRRRLPPGKRLSQGYIPRPPNAFMLFRANFVRQKHVPGSIETNHGSLSKIIGNCWRALPLEEKRHWEHEAKKAKAAHREKWPNYRFRPVHNKNKKKGGDAAVPVPIGRKDKLQPPPADEERCEVVAQLLLEGKKGEELAEAIRQIDMARAMSRPESAESHHVNNQFAQSSVPLYLQRRPSSVPPPTTLYNPAHNIAIPSLPFFAAPTPQAAFGSNAMFNGAEYPMGVNSAHGSRAASPVGNIARAQRNFLGMRRASSCQPIPSERMWDGYDPHPHHLPYGQPAPVPAAWQMQLQPDWEPLPEVTDASIFQPGWTNSFKDAPPEPSQFDPHMQAYLPPDAPPPHATLHVNIGPLDNYDFASTPSTATDSYSAVTPGAGGMFEPIDPHATWPVPESGPSSAFSGSPAHSDSSLPTLVNGQVPHQVDHQGPLMCAPQPQHPQLQFNDSWAAEHELDKMHAAQQPVSMHDDQHISTLLDDTYAMYGDVGMDGMDMGMEMAPVGVDYGYGAVSQEF</sequence>
<feature type="region of interest" description="Disordered" evidence="4">
    <location>
        <begin position="168"/>
        <end position="198"/>
    </location>
</feature>
<dbReference type="Gene3D" id="1.10.30.10">
    <property type="entry name" value="High mobility group box domain"/>
    <property type="match status" value="1"/>
</dbReference>
<dbReference type="GO" id="GO:0000981">
    <property type="term" value="F:DNA-binding transcription factor activity, RNA polymerase II-specific"/>
    <property type="evidence" value="ECO:0007669"/>
    <property type="project" value="TreeGrafter"/>
</dbReference>
<organism evidence="6 7">
    <name type="scientific">Lentinus tigrinus ALCF2SS1-6</name>
    <dbReference type="NCBI Taxonomy" id="1328759"/>
    <lineage>
        <taxon>Eukaryota</taxon>
        <taxon>Fungi</taxon>
        <taxon>Dikarya</taxon>
        <taxon>Basidiomycota</taxon>
        <taxon>Agaricomycotina</taxon>
        <taxon>Agaricomycetes</taxon>
        <taxon>Polyporales</taxon>
        <taxon>Polyporaceae</taxon>
        <taxon>Lentinus</taxon>
    </lineage>
</organism>
<gene>
    <name evidence="6" type="ORF">L227DRAFT_653447</name>
</gene>
<evidence type="ECO:0000313" key="7">
    <source>
        <dbReference type="Proteomes" id="UP000313359"/>
    </source>
</evidence>
<dbReference type="InterPro" id="IPR009071">
    <property type="entry name" value="HMG_box_dom"/>
</dbReference>
<evidence type="ECO:0000256" key="4">
    <source>
        <dbReference type="SAM" id="MobiDB-lite"/>
    </source>
</evidence>
<dbReference type="STRING" id="1328759.A0A5C2S941"/>
<dbReference type="PANTHER" id="PTHR45789">
    <property type="entry name" value="FI18025P1"/>
    <property type="match status" value="1"/>
</dbReference>
<dbReference type="SUPFAM" id="SSF47095">
    <property type="entry name" value="HMG-box"/>
    <property type="match status" value="1"/>
</dbReference>
<reference evidence="6" key="1">
    <citation type="journal article" date="2018" name="Genome Biol. Evol.">
        <title>Genomics and development of Lentinus tigrinus, a white-rot wood-decaying mushroom with dimorphic fruiting bodies.</title>
        <authorList>
            <person name="Wu B."/>
            <person name="Xu Z."/>
            <person name="Knudson A."/>
            <person name="Carlson A."/>
            <person name="Chen N."/>
            <person name="Kovaka S."/>
            <person name="LaButti K."/>
            <person name="Lipzen A."/>
            <person name="Pennachio C."/>
            <person name="Riley R."/>
            <person name="Schakwitz W."/>
            <person name="Umezawa K."/>
            <person name="Ohm R.A."/>
            <person name="Grigoriev I.V."/>
            <person name="Nagy L.G."/>
            <person name="Gibbons J."/>
            <person name="Hibbett D."/>
        </authorList>
    </citation>
    <scope>NUCLEOTIDE SEQUENCE [LARGE SCALE GENOMIC DNA]</scope>
    <source>
        <strain evidence="6">ALCF2SS1-6</strain>
    </source>
</reference>
<dbReference type="OrthoDB" id="6247875at2759"/>
<keyword evidence="7" id="KW-1185">Reference proteome</keyword>
<evidence type="ECO:0000256" key="1">
    <source>
        <dbReference type="ARBA" id="ARBA00023125"/>
    </source>
</evidence>
<dbReference type="GO" id="GO:0000978">
    <property type="term" value="F:RNA polymerase II cis-regulatory region sequence-specific DNA binding"/>
    <property type="evidence" value="ECO:0007669"/>
    <property type="project" value="TreeGrafter"/>
</dbReference>
<dbReference type="AlphaFoldDB" id="A0A5C2S941"/>
<dbReference type="Pfam" id="PF00505">
    <property type="entry name" value="HMG_box"/>
    <property type="match status" value="1"/>
</dbReference>
<dbReference type="InterPro" id="IPR036910">
    <property type="entry name" value="HMG_box_dom_sf"/>
</dbReference>
<dbReference type="InterPro" id="IPR051356">
    <property type="entry name" value="SOX/SOX-like_TF"/>
</dbReference>
<feature type="DNA-binding region" description="HMG box" evidence="3">
    <location>
        <begin position="96"/>
        <end position="165"/>
    </location>
</feature>
<evidence type="ECO:0000256" key="2">
    <source>
        <dbReference type="ARBA" id="ARBA00023242"/>
    </source>
</evidence>
<keyword evidence="1 3" id="KW-0238">DNA-binding</keyword>
<dbReference type="Proteomes" id="UP000313359">
    <property type="component" value="Unassembled WGS sequence"/>
</dbReference>
<feature type="domain" description="HMG box" evidence="5">
    <location>
        <begin position="96"/>
        <end position="165"/>
    </location>
</feature>
<dbReference type="PANTHER" id="PTHR45789:SF2">
    <property type="entry name" value="FI18025P1"/>
    <property type="match status" value="1"/>
</dbReference>
<name>A0A5C2S941_9APHY</name>
<dbReference type="GO" id="GO:0005634">
    <property type="term" value="C:nucleus"/>
    <property type="evidence" value="ECO:0007669"/>
    <property type="project" value="UniProtKB-UniRule"/>
</dbReference>